<evidence type="ECO:0000256" key="2">
    <source>
        <dbReference type="ARBA" id="ARBA00023015"/>
    </source>
</evidence>
<dbReference type="PRINTS" id="PR00598">
    <property type="entry name" value="HTHMARR"/>
</dbReference>
<dbReference type="PROSITE" id="PS50995">
    <property type="entry name" value="HTH_MARR_2"/>
    <property type="match status" value="1"/>
</dbReference>
<dbReference type="EMBL" id="JAUSUR010000008">
    <property type="protein sequence ID" value="MDQ0362911.1"/>
    <property type="molecule type" value="Genomic_DNA"/>
</dbReference>
<proteinExistence type="inferred from homology"/>
<sequence length="149" mass="16943">MSSDNMNVYDELAINFWQNMKLLHKSRVHKGIIDSLEGEVFLLQYIMKNDGVALPSELCHEGNISSARVAAALKNLEQKSFISRELDAKDHRKLLVRLTSKGKDVASEQREKIKKNVVDLLTTLSEEDAKEYVRITGILANNLLEKMKD</sequence>
<evidence type="ECO:0000259" key="8">
    <source>
        <dbReference type="PROSITE" id="PS50995"/>
    </source>
</evidence>
<accession>A0ABU0E7M5</accession>
<name>A0ABU0E7M5_9FIRM</name>
<feature type="domain" description="HTH marR-type" evidence="8">
    <location>
        <begin position="1"/>
        <end position="149"/>
    </location>
</feature>
<dbReference type="SUPFAM" id="SSF46785">
    <property type="entry name" value="Winged helix' DNA-binding domain"/>
    <property type="match status" value="1"/>
</dbReference>
<dbReference type="SMART" id="SM00347">
    <property type="entry name" value="HTH_MARR"/>
    <property type="match status" value="1"/>
</dbReference>
<dbReference type="PANTHER" id="PTHR42756:SF1">
    <property type="entry name" value="TRANSCRIPTIONAL REPRESSOR OF EMRAB OPERON"/>
    <property type="match status" value="1"/>
</dbReference>
<reference evidence="9 10" key="1">
    <citation type="submission" date="2023-07" db="EMBL/GenBank/DDBJ databases">
        <title>Genomic Encyclopedia of Type Strains, Phase IV (KMG-IV): sequencing the most valuable type-strain genomes for metagenomic binning, comparative biology and taxonomic classification.</title>
        <authorList>
            <person name="Goeker M."/>
        </authorList>
    </citation>
    <scope>NUCLEOTIDE SEQUENCE [LARGE SCALE GENOMIC DNA]</scope>
    <source>
        <strain evidence="9 10">DSM 16784</strain>
    </source>
</reference>
<comment type="caution">
    <text evidence="9">The sequence shown here is derived from an EMBL/GenBank/DDBJ whole genome shotgun (WGS) entry which is preliminary data.</text>
</comment>
<dbReference type="InterPro" id="IPR036388">
    <property type="entry name" value="WH-like_DNA-bd_sf"/>
</dbReference>
<keyword evidence="3 9" id="KW-0238">DNA-binding</keyword>
<dbReference type="Pfam" id="PF22381">
    <property type="entry name" value="Staph_reg_Sar_Rot"/>
    <property type="match status" value="1"/>
</dbReference>
<evidence type="ECO:0000256" key="1">
    <source>
        <dbReference type="ARBA" id="ARBA00004496"/>
    </source>
</evidence>
<evidence type="ECO:0000256" key="5">
    <source>
        <dbReference type="ARBA" id="ARBA00046337"/>
    </source>
</evidence>
<dbReference type="Gene3D" id="1.10.10.10">
    <property type="entry name" value="Winged helix-like DNA-binding domain superfamily/Winged helix DNA-binding domain"/>
    <property type="match status" value="1"/>
</dbReference>
<evidence type="ECO:0000313" key="10">
    <source>
        <dbReference type="Proteomes" id="UP001230220"/>
    </source>
</evidence>
<evidence type="ECO:0000256" key="7">
    <source>
        <dbReference type="ARBA" id="ARBA00047207"/>
    </source>
</evidence>
<evidence type="ECO:0000256" key="6">
    <source>
        <dbReference type="ARBA" id="ARBA00047188"/>
    </source>
</evidence>
<dbReference type="InterPro" id="IPR036390">
    <property type="entry name" value="WH_DNA-bd_sf"/>
</dbReference>
<evidence type="ECO:0000313" key="9">
    <source>
        <dbReference type="EMBL" id="MDQ0362911.1"/>
    </source>
</evidence>
<dbReference type="InterPro" id="IPR055166">
    <property type="entry name" value="Transc_reg_Sar_Rot_HTH"/>
</dbReference>
<dbReference type="GO" id="GO:0003677">
    <property type="term" value="F:DNA binding"/>
    <property type="evidence" value="ECO:0007669"/>
    <property type="project" value="UniProtKB-KW"/>
</dbReference>
<keyword evidence="2" id="KW-0805">Transcription regulation</keyword>
<dbReference type="InterPro" id="IPR000835">
    <property type="entry name" value="HTH_MarR-typ"/>
</dbReference>
<dbReference type="PANTHER" id="PTHR42756">
    <property type="entry name" value="TRANSCRIPTIONAL REGULATOR, MARR"/>
    <property type="match status" value="1"/>
</dbReference>
<comment type="similarity">
    <text evidence="5">Belongs to the SarZ family.</text>
</comment>
<dbReference type="Proteomes" id="UP001230220">
    <property type="component" value="Unassembled WGS sequence"/>
</dbReference>
<evidence type="ECO:0000256" key="3">
    <source>
        <dbReference type="ARBA" id="ARBA00023125"/>
    </source>
</evidence>
<keyword evidence="4" id="KW-0804">Transcription</keyword>
<evidence type="ECO:0000256" key="4">
    <source>
        <dbReference type="ARBA" id="ARBA00023163"/>
    </source>
</evidence>
<dbReference type="RefSeq" id="WP_307411142.1">
    <property type="nucleotide sequence ID" value="NZ_JAUSUR010000008.1"/>
</dbReference>
<protein>
    <recommendedName>
        <fullName evidence="6">HTH-type transcriptional regulator SarZ</fullName>
    </recommendedName>
    <alternativeName>
        <fullName evidence="7">Staphylococcal accessory regulator Z</fullName>
    </alternativeName>
</protein>
<organism evidence="9 10">
    <name type="scientific">Breznakia pachnodae</name>
    <dbReference type="NCBI Taxonomy" id="265178"/>
    <lineage>
        <taxon>Bacteria</taxon>
        <taxon>Bacillati</taxon>
        <taxon>Bacillota</taxon>
        <taxon>Erysipelotrichia</taxon>
        <taxon>Erysipelotrichales</taxon>
        <taxon>Erysipelotrichaceae</taxon>
        <taxon>Breznakia</taxon>
    </lineage>
</organism>
<gene>
    <name evidence="9" type="ORF">J2S15_003672</name>
</gene>
<keyword evidence="10" id="KW-1185">Reference proteome</keyword>
<comment type="subcellular location">
    <subcellularLocation>
        <location evidence="1">Cytoplasm</location>
    </subcellularLocation>
</comment>